<protein>
    <submittedName>
        <fullName evidence="4">T9SS type A sorting domain-containing protein</fullName>
    </submittedName>
</protein>
<feature type="signal peptide" evidence="1">
    <location>
        <begin position="1"/>
        <end position="17"/>
    </location>
</feature>
<dbReference type="NCBIfam" id="NF038117">
    <property type="entry name" value="choice_anch_I"/>
    <property type="match status" value="1"/>
</dbReference>
<dbReference type="PANTHER" id="PTHR46928:SF1">
    <property type="entry name" value="MESENCHYME-SPECIFIC CELL SURFACE GLYCOPROTEIN"/>
    <property type="match status" value="1"/>
</dbReference>
<dbReference type="InterPro" id="IPR011048">
    <property type="entry name" value="Haem_d1_sf"/>
</dbReference>
<dbReference type="InterPro" id="IPR026444">
    <property type="entry name" value="Secre_tail"/>
</dbReference>
<evidence type="ECO:0000259" key="3">
    <source>
        <dbReference type="Pfam" id="PF22494"/>
    </source>
</evidence>
<proteinExistence type="predicted"/>
<feature type="domain" description="Secretion system C-terminal sorting" evidence="2">
    <location>
        <begin position="523"/>
        <end position="594"/>
    </location>
</feature>
<dbReference type="EMBL" id="AP026867">
    <property type="protein sequence ID" value="BDS10723.1"/>
    <property type="molecule type" value="Genomic_DNA"/>
</dbReference>
<evidence type="ECO:0000313" key="4">
    <source>
        <dbReference type="EMBL" id="BDS10723.1"/>
    </source>
</evidence>
<feature type="domain" description="Choice-of-anchor I" evidence="3">
    <location>
        <begin position="22"/>
        <end position="505"/>
    </location>
</feature>
<dbReference type="Proteomes" id="UP001060919">
    <property type="component" value="Chromosome"/>
</dbReference>
<evidence type="ECO:0000313" key="5">
    <source>
        <dbReference type="Proteomes" id="UP001060919"/>
    </source>
</evidence>
<sequence length="597" mass="63896">MKLTLLLLMIMVNWVAAQNLSINELGRYTDGRDGACEIAAYDSTSHQLIITNAATDSIDIIDVTNPAAPIVVGGVDVSLYGGGINSVVNLNNGYFAAAIEAPIKQDSGKVVFFDMSGAYVVELMVGALPDMLTVTKDGNKVLVACEGEPNDAYTIDPEGSIGIIDISGGVMNLTANQVTLLNFNNAPATIAGSVQKPNTTYAEDLEPEYIAVNEASTLAGVVCQENNVLILVDLTADTILSYKGLGFKDHSVQGNGLDASNVDGAINILTQNVKGVYQPDAIAAYTVNNTTYFISANEGDARDYGGYSSETRVKNLTLDSAAFPTANVLQGDSVLGRLKTFTADVIGDTDGDGDVDELYSYGARSFSIWDAAGNLVWDSGDAIEQYIAANYPTFFNCNDGLAAKMDNRSDDKGAEPEAVTIGKIGTRVYAFVGLERQGGIMVYEVTDPNNPVFENFIHSFDLATGTMLDIAPEGLIFVPAAESHNNKNMLIVSNEVSGTTVIYEVEDLLSSLRLTNSVNEISVYPNPTQHQLTIDLGQELDGSVNYQLINGIGQELKNGQLGETQSTLEISDLPNGIYYLTLRNAEQLLFTQKVVKY</sequence>
<keyword evidence="1" id="KW-0732">Signal</keyword>
<accession>A0A915YCV5</accession>
<name>A0A915YCV5_9BACT</name>
<dbReference type="RefSeq" id="WP_264791993.1">
    <property type="nucleotide sequence ID" value="NZ_AP026867.1"/>
</dbReference>
<dbReference type="Pfam" id="PF22494">
    <property type="entry name" value="choice_anch_I"/>
    <property type="match status" value="1"/>
</dbReference>
<dbReference type="PANTHER" id="PTHR46928">
    <property type="entry name" value="MESENCHYME-SPECIFIC CELL SURFACE GLYCOPROTEIN"/>
    <property type="match status" value="1"/>
</dbReference>
<evidence type="ECO:0000256" key="1">
    <source>
        <dbReference type="SAM" id="SignalP"/>
    </source>
</evidence>
<reference evidence="4" key="1">
    <citation type="submission" date="2022-09" db="EMBL/GenBank/DDBJ databases">
        <title>Aureispira anguillicida sp. nov., isolated from Leptocephalus of Japanese eel Anguilla japonica.</title>
        <authorList>
            <person name="Yuasa K."/>
            <person name="Mekata T."/>
            <person name="Ikunari K."/>
        </authorList>
    </citation>
    <scope>NUCLEOTIDE SEQUENCE</scope>
    <source>
        <strain evidence="4">EL160426</strain>
    </source>
</reference>
<dbReference type="Pfam" id="PF18962">
    <property type="entry name" value="Por_Secre_tail"/>
    <property type="match status" value="1"/>
</dbReference>
<gene>
    <name evidence="4" type="ORF">AsAng_0014320</name>
</gene>
<dbReference type="NCBIfam" id="TIGR04183">
    <property type="entry name" value="Por_Secre_tail"/>
    <property type="match status" value="1"/>
</dbReference>
<dbReference type="KEGG" id="aup:AsAng_0014320"/>
<dbReference type="InterPro" id="IPR011044">
    <property type="entry name" value="Quino_amine_DH_bsu"/>
</dbReference>
<organism evidence="4 5">
    <name type="scientific">Aureispira anguillae</name>
    <dbReference type="NCBI Taxonomy" id="2864201"/>
    <lineage>
        <taxon>Bacteria</taxon>
        <taxon>Pseudomonadati</taxon>
        <taxon>Bacteroidota</taxon>
        <taxon>Saprospiria</taxon>
        <taxon>Saprospirales</taxon>
        <taxon>Saprospiraceae</taxon>
        <taxon>Aureispira</taxon>
    </lineage>
</organism>
<dbReference type="InterPro" id="IPR055188">
    <property type="entry name" value="Choice_anch_I"/>
</dbReference>
<dbReference type="InterPro" id="IPR052956">
    <property type="entry name" value="Mesenchyme-surface_protein"/>
</dbReference>
<dbReference type="SUPFAM" id="SSF51004">
    <property type="entry name" value="C-terminal (heme d1) domain of cytochrome cd1-nitrite reductase"/>
    <property type="match status" value="1"/>
</dbReference>
<dbReference type="AlphaFoldDB" id="A0A915YCV5"/>
<keyword evidence="5" id="KW-1185">Reference proteome</keyword>
<evidence type="ECO:0000259" key="2">
    <source>
        <dbReference type="Pfam" id="PF18962"/>
    </source>
</evidence>
<feature type="chain" id="PRO_5037564155" evidence="1">
    <location>
        <begin position="18"/>
        <end position="597"/>
    </location>
</feature>
<dbReference type="SUPFAM" id="SSF50969">
    <property type="entry name" value="YVTN repeat-like/Quinoprotein amine dehydrogenase"/>
    <property type="match status" value="1"/>
</dbReference>